<evidence type="ECO:0000313" key="3">
    <source>
        <dbReference type="Proteomes" id="UP000193355"/>
    </source>
</evidence>
<dbReference type="EMBL" id="FXBB01000007">
    <property type="protein sequence ID" value="SMG21088.1"/>
    <property type="molecule type" value="Genomic_DNA"/>
</dbReference>
<dbReference type="InterPro" id="IPR036390">
    <property type="entry name" value="WH_DNA-bd_sf"/>
</dbReference>
<dbReference type="GO" id="GO:0003677">
    <property type="term" value="F:DNA binding"/>
    <property type="evidence" value="ECO:0007669"/>
    <property type="project" value="UniProtKB-KW"/>
</dbReference>
<dbReference type="Proteomes" id="UP000193355">
    <property type="component" value="Unassembled WGS sequence"/>
</dbReference>
<name>A0A1X7J1P1_9BACT</name>
<dbReference type="NCBIfam" id="TIGR00738">
    <property type="entry name" value="rrf2_super"/>
    <property type="match status" value="1"/>
</dbReference>
<dbReference type="OrthoDB" id="9808360at2"/>
<reference evidence="3" key="1">
    <citation type="submission" date="2017-04" db="EMBL/GenBank/DDBJ databases">
        <authorList>
            <person name="Varghese N."/>
            <person name="Submissions S."/>
        </authorList>
    </citation>
    <scope>NUCLEOTIDE SEQUENCE [LARGE SCALE GENOMIC DNA]</scope>
    <source>
        <strain evidence="3">USBA 82</strain>
    </source>
</reference>
<sequence length="144" mass="15916">MKLSTKTRYGLRAMIDLAKGYGTEKPISISEVARNQSLSESYLEQLFAKLRRSGLVSSVRGAQGGYLLSRHPSEIFADEIVDALEGPISISDCVDHGTCDRGGCCPARFLWEKVAEAIKSVTSRTSLQDIIEEYELRCGKKEEP</sequence>
<dbReference type="GO" id="GO:0005829">
    <property type="term" value="C:cytosol"/>
    <property type="evidence" value="ECO:0007669"/>
    <property type="project" value="TreeGrafter"/>
</dbReference>
<dbReference type="Pfam" id="PF02082">
    <property type="entry name" value="Rrf2"/>
    <property type="match status" value="1"/>
</dbReference>
<gene>
    <name evidence="2" type="ORF">SAMN06275492_10726</name>
</gene>
<evidence type="ECO:0000313" key="2">
    <source>
        <dbReference type="EMBL" id="SMG21088.1"/>
    </source>
</evidence>
<dbReference type="PROSITE" id="PS01332">
    <property type="entry name" value="HTH_RRF2_1"/>
    <property type="match status" value="1"/>
</dbReference>
<dbReference type="RefSeq" id="WP_085544089.1">
    <property type="nucleotide sequence ID" value="NZ_FXBB01000007.1"/>
</dbReference>
<proteinExistence type="predicted"/>
<dbReference type="PROSITE" id="PS51197">
    <property type="entry name" value="HTH_RRF2_2"/>
    <property type="match status" value="1"/>
</dbReference>
<protein>
    <submittedName>
        <fullName evidence="2">Transcriptional regulator, BadM/Rrf2 family</fullName>
    </submittedName>
</protein>
<dbReference type="InterPro" id="IPR030489">
    <property type="entry name" value="TR_Rrf2-type_CS"/>
</dbReference>
<keyword evidence="3" id="KW-1185">Reference proteome</keyword>
<dbReference type="PANTHER" id="PTHR33221:SF5">
    <property type="entry name" value="HTH-TYPE TRANSCRIPTIONAL REGULATOR ISCR"/>
    <property type="match status" value="1"/>
</dbReference>
<organism evidence="2 3">
    <name type="scientific">Dethiosulfovibrio salsuginis</name>
    <dbReference type="NCBI Taxonomy" id="561720"/>
    <lineage>
        <taxon>Bacteria</taxon>
        <taxon>Thermotogati</taxon>
        <taxon>Synergistota</taxon>
        <taxon>Synergistia</taxon>
        <taxon>Synergistales</taxon>
        <taxon>Dethiosulfovibrionaceae</taxon>
        <taxon>Dethiosulfovibrio</taxon>
    </lineage>
</organism>
<dbReference type="AlphaFoldDB" id="A0A1X7J1P1"/>
<dbReference type="GO" id="GO:0003700">
    <property type="term" value="F:DNA-binding transcription factor activity"/>
    <property type="evidence" value="ECO:0007669"/>
    <property type="project" value="TreeGrafter"/>
</dbReference>
<accession>A0A1X7J1P1</accession>
<dbReference type="InterPro" id="IPR000944">
    <property type="entry name" value="Tscrpt_reg_Rrf2"/>
</dbReference>
<dbReference type="Gene3D" id="1.10.10.10">
    <property type="entry name" value="Winged helix-like DNA-binding domain superfamily/Winged helix DNA-binding domain"/>
    <property type="match status" value="1"/>
</dbReference>
<keyword evidence="1" id="KW-0238">DNA-binding</keyword>
<dbReference type="InterPro" id="IPR036388">
    <property type="entry name" value="WH-like_DNA-bd_sf"/>
</dbReference>
<dbReference type="SUPFAM" id="SSF46785">
    <property type="entry name" value="Winged helix' DNA-binding domain"/>
    <property type="match status" value="1"/>
</dbReference>
<dbReference type="PANTHER" id="PTHR33221">
    <property type="entry name" value="WINGED HELIX-TURN-HELIX TRANSCRIPTIONAL REGULATOR, RRF2 FAMILY"/>
    <property type="match status" value="1"/>
</dbReference>
<evidence type="ECO:0000256" key="1">
    <source>
        <dbReference type="ARBA" id="ARBA00023125"/>
    </source>
</evidence>
<dbReference type="STRING" id="561720.SAMN06275492_10726"/>